<reference evidence="1" key="1">
    <citation type="submission" date="2021-11" db="EMBL/GenBank/DDBJ databases">
        <authorList>
            <person name="Qingchun L."/>
            <person name="Dong Z."/>
            <person name="Zongwei Q."/>
            <person name="Jia Z."/>
            <person name="Duotao L."/>
        </authorList>
    </citation>
    <scope>NUCLEOTIDE SEQUENCE</scope>
    <source>
        <strain evidence="1">WLY-B-L2</strain>
    </source>
</reference>
<comment type="caution">
    <text evidence="1">The sequence shown here is derived from an EMBL/GenBank/DDBJ whole genome shotgun (WGS) entry which is preliminary data.</text>
</comment>
<evidence type="ECO:0000313" key="2">
    <source>
        <dbReference type="Proteomes" id="UP001165422"/>
    </source>
</evidence>
<accession>A0ABS8N8C6</accession>
<evidence type="ECO:0000313" key="1">
    <source>
        <dbReference type="EMBL" id="MCC9296044.1"/>
    </source>
</evidence>
<gene>
    <name evidence="1" type="ORF">LN736_14370</name>
</gene>
<organism evidence="1 2">
    <name type="scientific">Clostridium aromativorans</name>
    <dbReference type="NCBI Taxonomy" id="2836848"/>
    <lineage>
        <taxon>Bacteria</taxon>
        <taxon>Bacillati</taxon>
        <taxon>Bacillota</taxon>
        <taxon>Clostridia</taxon>
        <taxon>Eubacteriales</taxon>
        <taxon>Clostridiaceae</taxon>
        <taxon>Clostridium</taxon>
    </lineage>
</organism>
<dbReference type="Proteomes" id="UP001165422">
    <property type="component" value="Unassembled WGS sequence"/>
</dbReference>
<dbReference type="EMBL" id="JAJJPB010000022">
    <property type="protein sequence ID" value="MCC9296044.1"/>
    <property type="molecule type" value="Genomic_DNA"/>
</dbReference>
<protein>
    <submittedName>
        <fullName evidence="1">Uncharacterized protein</fullName>
    </submittedName>
</protein>
<sequence>MKTKKKILKRKMENKLDDLNELRSLSKSGLKIRKEELKMITREIYILGEKLSKL</sequence>
<keyword evidence="2" id="KW-1185">Reference proteome</keyword>
<dbReference type="RefSeq" id="WP_179977656.1">
    <property type="nucleotide sequence ID" value="NZ_JAJJPB010000022.1"/>
</dbReference>
<proteinExistence type="predicted"/>
<name>A0ABS8N8C6_9CLOT</name>